<dbReference type="EMBL" id="JBHSKF010000018">
    <property type="protein sequence ID" value="MFC5290694.1"/>
    <property type="molecule type" value="Genomic_DNA"/>
</dbReference>
<dbReference type="InterPro" id="IPR002104">
    <property type="entry name" value="Integrase_catalytic"/>
</dbReference>
<dbReference type="PANTHER" id="PTHR30349:SF91">
    <property type="entry name" value="INTA PROTEIN"/>
    <property type="match status" value="1"/>
</dbReference>
<reference evidence="8" key="1">
    <citation type="journal article" date="2019" name="Int. J. Syst. Evol. Microbiol.">
        <title>The Global Catalogue of Microorganisms (GCM) 10K type strain sequencing project: providing services to taxonomists for standard genome sequencing and annotation.</title>
        <authorList>
            <consortium name="The Broad Institute Genomics Platform"/>
            <consortium name="The Broad Institute Genome Sequencing Center for Infectious Disease"/>
            <person name="Wu L."/>
            <person name="Ma J."/>
        </authorList>
    </citation>
    <scope>NUCLEOTIDE SEQUENCE [LARGE SCALE GENOMIC DNA]</scope>
    <source>
        <strain evidence="8">CCUG 59778</strain>
    </source>
</reference>
<evidence type="ECO:0000313" key="8">
    <source>
        <dbReference type="Proteomes" id="UP001596157"/>
    </source>
</evidence>
<dbReference type="InterPro" id="IPR011010">
    <property type="entry name" value="DNA_brk_join_enz"/>
</dbReference>
<dbReference type="RefSeq" id="WP_378250589.1">
    <property type="nucleotide sequence ID" value="NZ_JBHSKF010000018.1"/>
</dbReference>
<dbReference type="Gene3D" id="1.10.443.10">
    <property type="entry name" value="Intergrase catalytic core"/>
    <property type="match status" value="1"/>
</dbReference>
<dbReference type="PROSITE" id="PS51898">
    <property type="entry name" value="TYR_RECOMBINASE"/>
    <property type="match status" value="1"/>
</dbReference>
<keyword evidence="3" id="KW-0233">DNA recombination</keyword>
<evidence type="ECO:0000256" key="1">
    <source>
        <dbReference type="ARBA" id="ARBA00022908"/>
    </source>
</evidence>
<dbReference type="SUPFAM" id="SSF56349">
    <property type="entry name" value="DNA breaking-rejoining enzymes"/>
    <property type="match status" value="1"/>
</dbReference>
<dbReference type="Pfam" id="PF14659">
    <property type="entry name" value="Phage_int_SAM_3"/>
    <property type="match status" value="1"/>
</dbReference>
<proteinExistence type="predicted"/>
<evidence type="ECO:0000256" key="4">
    <source>
        <dbReference type="PROSITE-ProRule" id="PRU01248"/>
    </source>
</evidence>
<evidence type="ECO:0000259" key="5">
    <source>
        <dbReference type="PROSITE" id="PS51898"/>
    </source>
</evidence>
<feature type="domain" description="Core-binding (CB)" evidence="6">
    <location>
        <begin position="69"/>
        <end position="179"/>
    </location>
</feature>
<evidence type="ECO:0000256" key="3">
    <source>
        <dbReference type="ARBA" id="ARBA00023172"/>
    </source>
</evidence>
<dbReference type="Gene3D" id="1.10.150.130">
    <property type="match status" value="1"/>
</dbReference>
<dbReference type="CDD" id="cd01189">
    <property type="entry name" value="INT_ICEBs1_C_like"/>
    <property type="match status" value="1"/>
</dbReference>
<dbReference type="InterPro" id="IPR010998">
    <property type="entry name" value="Integrase_recombinase_N"/>
</dbReference>
<dbReference type="InterPro" id="IPR013762">
    <property type="entry name" value="Integrase-like_cat_sf"/>
</dbReference>
<organism evidence="7 8">
    <name type="scientific">Actinokineospora guangxiensis</name>
    <dbReference type="NCBI Taxonomy" id="1490288"/>
    <lineage>
        <taxon>Bacteria</taxon>
        <taxon>Bacillati</taxon>
        <taxon>Actinomycetota</taxon>
        <taxon>Actinomycetes</taxon>
        <taxon>Pseudonocardiales</taxon>
        <taxon>Pseudonocardiaceae</taxon>
        <taxon>Actinokineospora</taxon>
    </lineage>
</organism>
<keyword evidence="2 4" id="KW-0238">DNA-binding</keyword>
<evidence type="ECO:0000313" key="7">
    <source>
        <dbReference type="EMBL" id="MFC5290694.1"/>
    </source>
</evidence>
<dbReference type="Pfam" id="PF00589">
    <property type="entry name" value="Phage_integrase"/>
    <property type="match status" value="1"/>
</dbReference>
<dbReference type="InterPro" id="IPR050090">
    <property type="entry name" value="Tyrosine_recombinase_XerCD"/>
</dbReference>
<dbReference type="InterPro" id="IPR044068">
    <property type="entry name" value="CB"/>
</dbReference>
<evidence type="ECO:0000256" key="2">
    <source>
        <dbReference type="ARBA" id="ARBA00023125"/>
    </source>
</evidence>
<evidence type="ECO:0000259" key="6">
    <source>
        <dbReference type="PROSITE" id="PS51900"/>
    </source>
</evidence>
<accession>A0ABW0EU40</accession>
<dbReference type="InterPro" id="IPR004107">
    <property type="entry name" value="Integrase_SAM-like_N"/>
</dbReference>
<protein>
    <submittedName>
        <fullName evidence="7">Tyrosine-type recombinase/integrase</fullName>
    </submittedName>
</protein>
<dbReference type="PANTHER" id="PTHR30349">
    <property type="entry name" value="PHAGE INTEGRASE-RELATED"/>
    <property type="match status" value="1"/>
</dbReference>
<name>A0ABW0EU40_9PSEU</name>
<keyword evidence="1" id="KW-0229">DNA integration</keyword>
<gene>
    <name evidence="7" type="ORF">ACFPM7_26875</name>
</gene>
<dbReference type="PROSITE" id="PS51900">
    <property type="entry name" value="CB"/>
    <property type="match status" value="1"/>
</dbReference>
<sequence length="424" mass="47859">MARSKRANGEGSVYQRSDGLWVGAAYVLTTTGHRKRITVSAKDQETAANRLRRKMADSDAGIPVAAESWTVGRFLRYWLTHVAREKQPRTVEGYAVVVNRHLVPALGQKKLDRLSAADVRTFMQQVRNRCRCCSDGLDAKRPEKARRCCAVGKCCGRTPTDRTVQQIHAVLRNALQHAMREELIPRNVAKLVQIRTPRYGVNRGLSFEQSRTLLEAAEGDRLSALYVLALYMGLRRGELLGLRWSDIDWDGWDKPCPDHAEDFCEDCSDRFSPSFQIRQTLQRVGAELRFLPPKTERSERVYPLIRVCAEALLDHWDAQDDERDAAEHWGDSGLVFTTPTGGPLDPSNLRSSWHPLRKRAGLDGVRLHDLRHSCVTLLLRLGVPPHIVRDIVGHSDIDVTMTIYASVSLDDKRQALSRLAKELG</sequence>
<feature type="domain" description="Tyr recombinase" evidence="5">
    <location>
        <begin position="200"/>
        <end position="417"/>
    </location>
</feature>
<keyword evidence="8" id="KW-1185">Reference proteome</keyword>
<dbReference type="Proteomes" id="UP001596157">
    <property type="component" value="Unassembled WGS sequence"/>
</dbReference>
<comment type="caution">
    <text evidence="7">The sequence shown here is derived from an EMBL/GenBank/DDBJ whole genome shotgun (WGS) entry which is preliminary data.</text>
</comment>